<organism evidence="2">
    <name type="scientific">Glycine max</name>
    <name type="common">Soybean</name>
    <name type="synonym">Glycine hispida</name>
    <dbReference type="NCBI Taxonomy" id="3847"/>
    <lineage>
        <taxon>Eukaryota</taxon>
        <taxon>Viridiplantae</taxon>
        <taxon>Streptophyta</taxon>
        <taxon>Embryophyta</taxon>
        <taxon>Tracheophyta</taxon>
        <taxon>Spermatophyta</taxon>
        <taxon>Magnoliopsida</taxon>
        <taxon>eudicotyledons</taxon>
        <taxon>Gunneridae</taxon>
        <taxon>Pentapetalae</taxon>
        <taxon>rosids</taxon>
        <taxon>fabids</taxon>
        <taxon>Fabales</taxon>
        <taxon>Fabaceae</taxon>
        <taxon>Papilionoideae</taxon>
        <taxon>50 kb inversion clade</taxon>
        <taxon>NPAAA clade</taxon>
        <taxon>indigoferoid/millettioid clade</taxon>
        <taxon>Phaseoleae</taxon>
        <taxon>Glycine</taxon>
        <taxon>Glycine subgen. Soja</taxon>
    </lineage>
</organism>
<proteinExistence type="predicted"/>
<dbReference type="PaxDb" id="3847-GLYMA16G33896.1"/>
<evidence type="ECO:0000313" key="3">
    <source>
        <dbReference type="EnsemblPlants" id="KRH09398"/>
    </source>
</evidence>
<dbReference type="Gramene" id="KRH09398">
    <property type="protein sequence ID" value="KRH09398"/>
    <property type="gene ID" value="GLYMA_16G213600"/>
</dbReference>
<sequence length="96" mass="11113">MASYASVFLFSNLKDHIDINYQQQKRPSWFFGNCLYELSFYYLRLLMLSVFLICCLTNKSHQISNVTVMLDETSAISATKCGMQFIHVKILSSQVK</sequence>
<gene>
    <name evidence="2" type="ORF">GLYMA_16G213600</name>
</gene>
<feature type="transmembrane region" description="Helical" evidence="1">
    <location>
        <begin position="39"/>
        <end position="57"/>
    </location>
</feature>
<protein>
    <submittedName>
        <fullName evidence="2 3">Uncharacterized protein</fullName>
    </submittedName>
</protein>
<keyword evidence="1" id="KW-1133">Transmembrane helix</keyword>
<dbReference type="EMBL" id="CM000849">
    <property type="protein sequence ID" value="KRH09398.1"/>
    <property type="molecule type" value="Genomic_DNA"/>
</dbReference>
<keyword evidence="1" id="KW-0472">Membrane</keyword>
<name>K7MIW8_SOYBN</name>
<reference evidence="3" key="2">
    <citation type="submission" date="2018-02" db="UniProtKB">
        <authorList>
            <consortium name="EnsemblPlants"/>
        </authorList>
    </citation>
    <scope>IDENTIFICATION</scope>
    <source>
        <strain evidence="3">Williams 82</strain>
    </source>
</reference>
<reference evidence="2" key="3">
    <citation type="submission" date="2018-07" db="EMBL/GenBank/DDBJ databases">
        <title>WGS assembly of Glycine max.</title>
        <authorList>
            <person name="Schmutz J."/>
            <person name="Cannon S."/>
            <person name="Schlueter J."/>
            <person name="Ma J."/>
            <person name="Mitros T."/>
            <person name="Nelson W."/>
            <person name="Hyten D."/>
            <person name="Song Q."/>
            <person name="Thelen J."/>
            <person name="Cheng J."/>
            <person name="Xu D."/>
            <person name="Hellsten U."/>
            <person name="May G."/>
            <person name="Yu Y."/>
            <person name="Sakurai T."/>
            <person name="Umezawa T."/>
            <person name="Bhattacharyya M."/>
            <person name="Sandhu D."/>
            <person name="Valliyodan B."/>
            <person name="Lindquist E."/>
            <person name="Peto M."/>
            <person name="Grant D."/>
            <person name="Shu S."/>
            <person name="Goodstein D."/>
            <person name="Barry K."/>
            <person name="Futrell-Griggs M."/>
            <person name="Abernathy B."/>
            <person name="Du J."/>
            <person name="Tian Z."/>
            <person name="Zhu L."/>
            <person name="Gill N."/>
            <person name="Joshi T."/>
            <person name="Libault M."/>
            <person name="Sethuraman A."/>
            <person name="Zhang X."/>
            <person name="Shinozaki K."/>
            <person name="Nguyen H."/>
            <person name="Wing R."/>
            <person name="Cregan P."/>
            <person name="Specht J."/>
            <person name="Grimwood J."/>
            <person name="Rokhsar D."/>
            <person name="Stacey G."/>
            <person name="Shoemaker R."/>
            <person name="Jackson S."/>
        </authorList>
    </citation>
    <scope>NUCLEOTIDE SEQUENCE</scope>
    <source>
        <tissue evidence="2">Callus</tissue>
    </source>
</reference>
<accession>K7MIW8</accession>
<dbReference type="InParanoid" id="K7MIW8"/>
<reference evidence="2 3" key="1">
    <citation type="journal article" date="2010" name="Nature">
        <title>Genome sequence of the palaeopolyploid soybean.</title>
        <authorList>
            <person name="Schmutz J."/>
            <person name="Cannon S.B."/>
            <person name="Schlueter J."/>
            <person name="Ma J."/>
            <person name="Mitros T."/>
            <person name="Nelson W."/>
            <person name="Hyten D.L."/>
            <person name="Song Q."/>
            <person name="Thelen J.J."/>
            <person name="Cheng J."/>
            <person name="Xu D."/>
            <person name="Hellsten U."/>
            <person name="May G.D."/>
            <person name="Yu Y."/>
            <person name="Sakurai T."/>
            <person name="Umezawa T."/>
            <person name="Bhattacharyya M.K."/>
            <person name="Sandhu D."/>
            <person name="Valliyodan B."/>
            <person name="Lindquist E."/>
            <person name="Peto M."/>
            <person name="Grant D."/>
            <person name="Shu S."/>
            <person name="Goodstein D."/>
            <person name="Barry K."/>
            <person name="Futrell-Griggs M."/>
            <person name="Abernathy B."/>
            <person name="Du J."/>
            <person name="Tian Z."/>
            <person name="Zhu L."/>
            <person name="Gill N."/>
            <person name="Joshi T."/>
            <person name="Libault M."/>
            <person name="Sethuraman A."/>
            <person name="Zhang X.-C."/>
            <person name="Shinozaki K."/>
            <person name="Nguyen H.T."/>
            <person name="Wing R.A."/>
            <person name="Cregan P."/>
            <person name="Specht J."/>
            <person name="Grimwood J."/>
            <person name="Rokhsar D."/>
            <person name="Stacey G."/>
            <person name="Shoemaker R.C."/>
            <person name="Jackson S.A."/>
        </authorList>
    </citation>
    <scope>NUCLEOTIDE SEQUENCE</scope>
    <source>
        <strain evidence="3">cv. Williams 82</strain>
        <tissue evidence="2">Callus</tissue>
    </source>
</reference>
<dbReference type="AlphaFoldDB" id="K7MIW8"/>
<evidence type="ECO:0000313" key="4">
    <source>
        <dbReference type="Proteomes" id="UP000008827"/>
    </source>
</evidence>
<evidence type="ECO:0000256" key="1">
    <source>
        <dbReference type="SAM" id="Phobius"/>
    </source>
</evidence>
<keyword evidence="1" id="KW-0812">Transmembrane</keyword>
<dbReference type="HOGENOM" id="CLU_2363815_0_0_1"/>
<dbReference type="SMR" id="K7MIW8"/>
<dbReference type="EnsemblPlants" id="KRH09398">
    <property type="protein sequence ID" value="KRH09398"/>
    <property type="gene ID" value="GLYMA_16G213600"/>
</dbReference>
<keyword evidence="4" id="KW-1185">Reference proteome</keyword>
<dbReference type="Proteomes" id="UP000008827">
    <property type="component" value="Chromosome 16"/>
</dbReference>
<evidence type="ECO:0000313" key="2">
    <source>
        <dbReference type="EMBL" id="KRH09398.1"/>
    </source>
</evidence>